<dbReference type="Pfam" id="PF08281">
    <property type="entry name" value="Sigma70_r4_2"/>
    <property type="match status" value="1"/>
</dbReference>
<evidence type="ECO:0000259" key="6">
    <source>
        <dbReference type="Pfam" id="PF08281"/>
    </source>
</evidence>
<evidence type="ECO:0000313" key="7">
    <source>
        <dbReference type="EMBL" id="MFD2065816.1"/>
    </source>
</evidence>
<gene>
    <name evidence="7" type="ORF">ACFSKU_02900</name>
</gene>
<dbReference type="InterPro" id="IPR013249">
    <property type="entry name" value="RNA_pol_sigma70_r4_t2"/>
</dbReference>
<evidence type="ECO:0000313" key="8">
    <source>
        <dbReference type="Proteomes" id="UP001597369"/>
    </source>
</evidence>
<dbReference type="Gene3D" id="1.10.1740.10">
    <property type="match status" value="1"/>
</dbReference>
<comment type="similarity">
    <text evidence="1">Belongs to the sigma-70 factor family. ECF subfamily.</text>
</comment>
<evidence type="ECO:0000256" key="2">
    <source>
        <dbReference type="ARBA" id="ARBA00023015"/>
    </source>
</evidence>
<organism evidence="7 8">
    <name type="scientific">Pontibacter silvestris</name>
    <dbReference type="NCBI Taxonomy" id="2305183"/>
    <lineage>
        <taxon>Bacteria</taxon>
        <taxon>Pseudomonadati</taxon>
        <taxon>Bacteroidota</taxon>
        <taxon>Cytophagia</taxon>
        <taxon>Cytophagales</taxon>
        <taxon>Hymenobacteraceae</taxon>
        <taxon>Pontibacter</taxon>
    </lineage>
</organism>
<evidence type="ECO:0000259" key="5">
    <source>
        <dbReference type="Pfam" id="PF04542"/>
    </source>
</evidence>
<dbReference type="InterPro" id="IPR036388">
    <property type="entry name" value="WH-like_DNA-bd_sf"/>
</dbReference>
<keyword evidence="4" id="KW-0804">Transcription</keyword>
<feature type="domain" description="RNA polymerase sigma factor 70 region 4 type 2" evidence="6">
    <location>
        <begin position="110"/>
        <end position="161"/>
    </location>
</feature>
<dbReference type="NCBIfam" id="TIGR02937">
    <property type="entry name" value="sigma70-ECF"/>
    <property type="match status" value="1"/>
</dbReference>
<evidence type="ECO:0000256" key="3">
    <source>
        <dbReference type="ARBA" id="ARBA00023082"/>
    </source>
</evidence>
<dbReference type="PANTHER" id="PTHR43133">
    <property type="entry name" value="RNA POLYMERASE ECF-TYPE SIGMA FACTO"/>
    <property type="match status" value="1"/>
</dbReference>
<dbReference type="Pfam" id="PF04542">
    <property type="entry name" value="Sigma70_r2"/>
    <property type="match status" value="1"/>
</dbReference>
<dbReference type="RefSeq" id="WP_229962773.1">
    <property type="nucleotide sequence ID" value="NZ_JAJJWI010000032.1"/>
</dbReference>
<reference evidence="8" key="1">
    <citation type="journal article" date="2019" name="Int. J. Syst. Evol. Microbiol.">
        <title>The Global Catalogue of Microorganisms (GCM) 10K type strain sequencing project: providing services to taxonomists for standard genome sequencing and annotation.</title>
        <authorList>
            <consortium name="The Broad Institute Genomics Platform"/>
            <consortium name="The Broad Institute Genome Sequencing Center for Infectious Disease"/>
            <person name="Wu L."/>
            <person name="Ma J."/>
        </authorList>
    </citation>
    <scope>NUCLEOTIDE SEQUENCE [LARGE SCALE GENOMIC DNA]</scope>
    <source>
        <strain evidence="8">JCM 16545</strain>
    </source>
</reference>
<name>A0ABW4WU04_9BACT</name>
<protein>
    <submittedName>
        <fullName evidence="7">RNA polymerase sigma factor</fullName>
    </submittedName>
</protein>
<evidence type="ECO:0000256" key="4">
    <source>
        <dbReference type="ARBA" id="ARBA00023163"/>
    </source>
</evidence>
<dbReference type="Proteomes" id="UP001597369">
    <property type="component" value="Unassembled WGS sequence"/>
</dbReference>
<keyword evidence="3" id="KW-0731">Sigma factor</keyword>
<dbReference type="InterPro" id="IPR007627">
    <property type="entry name" value="RNA_pol_sigma70_r2"/>
</dbReference>
<dbReference type="SUPFAM" id="SSF88946">
    <property type="entry name" value="Sigma2 domain of RNA polymerase sigma factors"/>
    <property type="match status" value="1"/>
</dbReference>
<dbReference type="InterPro" id="IPR013324">
    <property type="entry name" value="RNA_pol_sigma_r3/r4-like"/>
</dbReference>
<comment type="caution">
    <text evidence="7">The sequence shown here is derived from an EMBL/GenBank/DDBJ whole genome shotgun (WGS) entry which is preliminary data.</text>
</comment>
<dbReference type="PANTHER" id="PTHR43133:SF46">
    <property type="entry name" value="RNA POLYMERASE SIGMA-70 FACTOR ECF SUBFAMILY"/>
    <property type="match status" value="1"/>
</dbReference>
<keyword evidence="2" id="KW-0805">Transcription regulation</keyword>
<feature type="domain" description="RNA polymerase sigma-70 region 2" evidence="5">
    <location>
        <begin position="15"/>
        <end position="77"/>
    </location>
</feature>
<dbReference type="InterPro" id="IPR039425">
    <property type="entry name" value="RNA_pol_sigma-70-like"/>
</dbReference>
<dbReference type="Gene3D" id="1.10.10.10">
    <property type="entry name" value="Winged helix-like DNA-binding domain superfamily/Winged helix DNA-binding domain"/>
    <property type="match status" value="1"/>
</dbReference>
<keyword evidence="8" id="KW-1185">Reference proteome</keyword>
<dbReference type="EMBL" id="JBHUHV010000010">
    <property type="protein sequence ID" value="MFD2065816.1"/>
    <property type="molecule type" value="Genomic_DNA"/>
</dbReference>
<accession>A0ABW4WU04</accession>
<sequence>MKGSSHRTLEEVYIKYWRELYVVAYRRLKSEEDVEDILQDIFLSLVQKPSVLENEGSLRAYLHQALKYKIIDFLRKEHLKASYQQEELAAGKFSLTYSDEPLLTNELELRVQEEVNRMPEKMQQVYLLSRRESLSIEQIADTLGLSNQTVKNQISSALKRLRTSLNDYAPLITFLFSCLTLA</sequence>
<dbReference type="InterPro" id="IPR013325">
    <property type="entry name" value="RNA_pol_sigma_r2"/>
</dbReference>
<dbReference type="InterPro" id="IPR014284">
    <property type="entry name" value="RNA_pol_sigma-70_dom"/>
</dbReference>
<proteinExistence type="inferred from homology"/>
<dbReference type="SUPFAM" id="SSF88659">
    <property type="entry name" value="Sigma3 and sigma4 domains of RNA polymerase sigma factors"/>
    <property type="match status" value="1"/>
</dbReference>
<evidence type="ECO:0000256" key="1">
    <source>
        <dbReference type="ARBA" id="ARBA00010641"/>
    </source>
</evidence>